<comment type="catalytic activity">
    <reaction evidence="7">
        <text>L-tyrosyl-[protein] + ATP = O-(5'-adenylyl)-L-tyrosyl-[protein] + diphosphate</text>
        <dbReference type="Rhea" id="RHEA:54288"/>
        <dbReference type="Rhea" id="RHEA-COMP:10136"/>
        <dbReference type="Rhea" id="RHEA-COMP:13846"/>
        <dbReference type="ChEBI" id="CHEBI:30616"/>
        <dbReference type="ChEBI" id="CHEBI:33019"/>
        <dbReference type="ChEBI" id="CHEBI:46858"/>
        <dbReference type="ChEBI" id="CHEBI:83624"/>
        <dbReference type="EC" id="2.7.7.108"/>
    </reaction>
</comment>
<dbReference type="Pfam" id="PF02661">
    <property type="entry name" value="Fic"/>
    <property type="match status" value="1"/>
</dbReference>
<keyword evidence="3" id="KW-0547">Nucleotide-binding</keyword>
<name>A0ABT4M3C5_9BURK</name>
<comment type="catalytic activity">
    <reaction evidence="6">
        <text>L-threonyl-[protein] + ATP = 3-O-(5'-adenylyl)-L-threonyl-[protein] + diphosphate</text>
        <dbReference type="Rhea" id="RHEA:54292"/>
        <dbReference type="Rhea" id="RHEA-COMP:11060"/>
        <dbReference type="Rhea" id="RHEA-COMP:13847"/>
        <dbReference type="ChEBI" id="CHEBI:30013"/>
        <dbReference type="ChEBI" id="CHEBI:30616"/>
        <dbReference type="ChEBI" id="CHEBI:33019"/>
        <dbReference type="ChEBI" id="CHEBI:138113"/>
        <dbReference type="EC" id="2.7.7.108"/>
    </reaction>
</comment>
<evidence type="ECO:0000256" key="2">
    <source>
        <dbReference type="ARBA" id="ARBA00022695"/>
    </source>
</evidence>
<keyword evidence="4" id="KW-0067">ATP-binding</keyword>
<dbReference type="InterPro" id="IPR036597">
    <property type="entry name" value="Fido-like_dom_sf"/>
</dbReference>
<evidence type="ECO:0000256" key="6">
    <source>
        <dbReference type="ARBA" id="ARBA00047939"/>
    </source>
</evidence>
<protein>
    <recommendedName>
        <fullName evidence="5">protein adenylyltransferase</fullName>
        <ecNumber evidence="5">2.7.7.108</ecNumber>
    </recommendedName>
</protein>
<dbReference type="PROSITE" id="PS51459">
    <property type="entry name" value="FIDO"/>
    <property type="match status" value="1"/>
</dbReference>
<evidence type="ECO:0000256" key="7">
    <source>
        <dbReference type="ARBA" id="ARBA00048696"/>
    </source>
</evidence>
<dbReference type="PANTHER" id="PTHR39560">
    <property type="entry name" value="PROTEIN ADENYLYLTRANSFERASE FIC-RELATED"/>
    <property type="match status" value="1"/>
</dbReference>
<evidence type="ECO:0000256" key="3">
    <source>
        <dbReference type="ARBA" id="ARBA00022741"/>
    </source>
</evidence>
<organism evidence="9 10">
    <name type="scientific">Castellaniella denitrificans</name>
    <dbReference type="NCBI Taxonomy" id="56119"/>
    <lineage>
        <taxon>Bacteria</taxon>
        <taxon>Pseudomonadati</taxon>
        <taxon>Pseudomonadota</taxon>
        <taxon>Betaproteobacteria</taxon>
        <taxon>Burkholderiales</taxon>
        <taxon>Alcaligenaceae</taxon>
        <taxon>Castellaniella</taxon>
    </lineage>
</organism>
<evidence type="ECO:0000256" key="1">
    <source>
        <dbReference type="ARBA" id="ARBA00022679"/>
    </source>
</evidence>
<keyword evidence="1" id="KW-0808">Transferase</keyword>
<dbReference type="RefSeq" id="WP_269357728.1">
    <property type="nucleotide sequence ID" value="NZ_JAPWHE010000003.1"/>
</dbReference>
<dbReference type="Proteomes" id="UP001068379">
    <property type="component" value="Unassembled WGS sequence"/>
</dbReference>
<dbReference type="EMBL" id="JAPWHE010000003">
    <property type="protein sequence ID" value="MCZ4329594.1"/>
    <property type="molecule type" value="Genomic_DNA"/>
</dbReference>
<evidence type="ECO:0000259" key="8">
    <source>
        <dbReference type="PROSITE" id="PS51459"/>
    </source>
</evidence>
<proteinExistence type="predicted"/>
<evidence type="ECO:0000313" key="10">
    <source>
        <dbReference type="Proteomes" id="UP001068379"/>
    </source>
</evidence>
<evidence type="ECO:0000256" key="5">
    <source>
        <dbReference type="ARBA" id="ARBA00034531"/>
    </source>
</evidence>
<dbReference type="InterPro" id="IPR003812">
    <property type="entry name" value="Fido"/>
</dbReference>
<feature type="domain" description="Fido" evidence="8">
    <location>
        <begin position="61"/>
        <end position="205"/>
    </location>
</feature>
<keyword evidence="2" id="KW-0548">Nucleotidyltransferase</keyword>
<keyword evidence="10" id="KW-1185">Reference proteome</keyword>
<evidence type="ECO:0000313" key="9">
    <source>
        <dbReference type="EMBL" id="MCZ4329594.1"/>
    </source>
</evidence>
<accession>A0ABT4M3C5</accession>
<dbReference type="Gene3D" id="1.10.3290.10">
    <property type="entry name" value="Fido-like domain"/>
    <property type="match status" value="1"/>
</dbReference>
<dbReference type="SUPFAM" id="SSF140931">
    <property type="entry name" value="Fic-like"/>
    <property type="match status" value="1"/>
</dbReference>
<dbReference type="EC" id="2.7.7.108" evidence="5"/>
<reference evidence="9" key="1">
    <citation type="submission" date="2022-12" db="EMBL/GenBank/DDBJ databases">
        <title>Bacterial isolates from different developmental stages of Nematostella vectensis.</title>
        <authorList>
            <person name="Fraune S."/>
        </authorList>
    </citation>
    <scope>NUCLEOTIDE SEQUENCE</scope>
    <source>
        <strain evidence="9">G21619-S1</strain>
    </source>
</reference>
<evidence type="ECO:0000256" key="4">
    <source>
        <dbReference type="ARBA" id="ARBA00022840"/>
    </source>
</evidence>
<comment type="caution">
    <text evidence="9">The sequence shown here is derived from an EMBL/GenBank/DDBJ whole genome shotgun (WGS) entry which is preliminary data.</text>
</comment>
<dbReference type="PANTHER" id="PTHR39560:SF1">
    <property type="entry name" value="PROTEIN ADENYLYLTRANSFERASE FIC-RELATED"/>
    <property type="match status" value="1"/>
</dbReference>
<gene>
    <name evidence="9" type="ORF">O4H32_06470</name>
</gene>
<sequence>MAADRYHATGSQVEYQHGSNEQVLRNRPGITDPAVMDELETRLLLRLYERVMREQFPNRRLDVADLMGWHHQWLGNLYDWAGRPRSVNMSKDGFHFAAALQIPRLLDEFEQKYLHRYTPCHDVDNESLADAIAVCHVELILIHPFREGNGRVSRLLADVMAVQAGHGPLDYSRWDADKTAYFTAIQCGVGMDYVPMRALVSVALAGRGG</sequence>